<name>A0A7H4LWA8_9ENTR</name>
<comment type="caution">
    <text evidence="1">The sequence shown here is derived from an EMBL/GenBank/DDBJ whole genome shotgun (WGS) entry which is preliminary data.</text>
</comment>
<dbReference type="Proteomes" id="UP000255050">
    <property type="component" value="Unassembled WGS sequence"/>
</dbReference>
<evidence type="ECO:0000313" key="1">
    <source>
        <dbReference type="EMBL" id="STR40434.1"/>
    </source>
</evidence>
<reference evidence="1 2" key="1">
    <citation type="submission" date="2018-06" db="EMBL/GenBank/DDBJ databases">
        <authorList>
            <consortium name="Pathogen Informatics"/>
            <person name="Doyle S."/>
        </authorList>
    </citation>
    <scope>NUCLEOTIDE SEQUENCE [LARGE SCALE GENOMIC DNA]</scope>
    <source>
        <strain evidence="1 2">NCTC11694</strain>
    </source>
</reference>
<protein>
    <submittedName>
        <fullName evidence="1">Uncharacterized protein</fullName>
    </submittedName>
</protein>
<accession>A0A7H4LWA8</accession>
<gene>
    <name evidence="1" type="ORF">NCTC11694_01589</name>
</gene>
<sequence>MDIVRFDFGRDFIQRQGTVRCGIDWLRLDAAKHRAPPAS</sequence>
<proteinExistence type="predicted"/>
<evidence type="ECO:0000313" key="2">
    <source>
        <dbReference type="Proteomes" id="UP000255050"/>
    </source>
</evidence>
<dbReference type="EMBL" id="UGJR01000002">
    <property type="protein sequence ID" value="STR40434.1"/>
    <property type="molecule type" value="Genomic_DNA"/>
</dbReference>
<dbReference type="AlphaFoldDB" id="A0A7H4LWA8"/>
<organism evidence="1 2">
    <name type="scientific">Klebsiella michiganensis</name>
    <dbReference type="NCBI Taxonomy" id="1134687"/>
    <lineage>
        <taxon>Bacteria</taxon>
        <taxon>Pseudomonadati</taxon>
        <taxon>Pseudomonadota</taxon>
        <taxon>Gammaproteobacteria</taxon>
        <taxon>Enterobacterales</taxon>
        <taxon>Enterobacteriaceae</taxon>
        <taxon>Klebsiella/Raoultella group</taxon>
        <taxon>Klebsiella</taxon>
    </lineage>
</organism>